<keyword evidence="5" id="KW-0540">Nuclease</keyword>
<evidence type="ECO:0000256" key="7">
    <source>
        <dbReference type="ARBA" id="ARBA00022801"/>
    </source>
</evidence>
<keyword evidence="7" id="KW-0378">Hydrolase</keyword>
<dbReference type="GO" id="GO:0003964">
    <property type="term" value="F:RNA-directed DNA polymerase activity"/>
    <property type="evidence" value="ECO:0007669"/>
    <property type="project" value="UniProtKB-KW"/>
</dbReference>
<dbReference type="Gene3D" id="1.10.375.10">
    <property type="entry name" value="Human Immunodeficiency Virus Type 1 Capsid Protein"/>
    <property type="match status" value="1"/>
</dbReference>
<keyword evidence="12" id="KW-1185">Reference proteome</keyword>
<evidence type="ECO:0000256" key="5">
    <source>
        <dbReference type="ARBA" id="ARBA00022722"/>
    </source>
</evidence>
<name>A0A8K1LKQ9_9PASS</name>
<dbReference type="InterPro" id="IPR008919">
    <property type="entry name" value="Retrov_capsid_N"/>
</dbReference>
<dbReference type="Gene3D" id="3.30.70.270">
    <property type="match status" value="1"/>
</dbReference>
<dbReference type="AlphaFoldDB" id="A0A8K1LKQ9"/>
<dbReference type="PROSITE" id="PS50878">
    <property type="entry name" value="RT_POL"/>
    <property type="match status" value="1"/>
</dbReference>
<evidence type="ECO:0000256" key="3">
    <source>
        <dbReference type="ARBA" id="ARBA00022679"/>
    </source>
</evidence>
<dbReference type="Pfam" id="PF00607">
    <property type="entry name" value="Gag_p24"/>
    <property type="match status" value="1"/>
</dbReference>
<evidence type="ECO:0000256" key="6">
    <source>
        <dbReference type="ARBA" id="ARBA00022759"/>
    </source>
</evidence>
<dbReference type="InterPro" id="IPR043128">
    <property type="entry name" value="Rev_trsase/Diguanyl_cyclase"/>
</dbReference>
<dbReference type="Proteomes" id="UP000796761">
    <property type="component" value="Unassembled WGS sequence"/>
</dbReference>
<keyword evidence="4" id="KW-0548">Nucleotidyltransferase</keyword>
<evidence type="ECO:0000256" key="4">
    <source>
        <dbReference type="ARBA" id="ARBA00022695"/>
    </source>
</evidence>
<keyword evidence="6" id="KW-0255">Endonuclease</keyword>
<comment type="similarity">
    <text evidence="1">Belongs to the beta type-B retroviral polymerase family. HERV class-II K(HML-2) pol subfamily.</text>
</comment>
<sequence length="485" mass="53808">MVAAAWRSRHLCPRFSPFHIPPPLILLIILPTPSCPQPLPFPRNFLCPSLPPYPAPKPASCVSPPTNETTPPEWPKPLPTSGSHALPSGSHGEGAEGEELEARSAGPDDIPFLTLVNYQRTTGGGHTIAIWRALLQRVVKDRMKALKEYGHESPYFQGMLSSTLAGSVVVPFDLKQLSSCLSSCDTGSFPGLTTGLDIESSSAGLTTENLARTGHVFDDHLKIMMHPCGGEISWPKCGVTTGIPDPPQDFWAAAIEERPIQKLNWRTDEPVWVEQWPLSKQKLKVLNELVEEQLRKGNIEETTSPWNSPVFVIQKAGKTRWRLLHDLRKINKVIEDMGPLQPGMPSPTMLPQNWNLAIIDIKDCFFQIPLHPDDAPCFAFSVPTINQEAPQKSYHWRVLPQGMKNSPVICQWYVSSLLAPVRAAAHQAIIHRYMDDVLVCAPNEDLLAHVLDLTVTSLVAAGFKLQESKIQKMTPWKYLGLEIGQ</sequence>
<dbReference type="GO" id="GO:0016032">
    <property type="term" value="P:viral process"/>
    <property type="evidence" value="ECO:0007669"/>
    <property type="project" value="InterPro"/>
</dbReference>
<evidence type="ECO:0000256" key="9">
    <source>
        <dbReference type="SAM" id="MobiDB-lite"/>
    </source>
</evidence>
<keyword evidence="8" id="KW-0695">RNA-directed DNA polymerase</keyword>
<dbReference type="EMBL" id="SWJQ01000269">
    <property type="protein sequence ID" value="TRZ17402.1"/>
    <property type="molecule type" value="Genomic_DNA"/>
</dbReference>
<dbReference type="Pfam" id="PF00078">
    <property type="entry name" value="RVT_1"/>
    <property type="match status" value="1"/>
</dbReference>
<evidence type="ECO:0000259" key="10">
    <source>
        <dbReference type="PROSITE" id="PS50878"/>
    </source>
</evidence>
<dbReference type="PANTHER" id="PTHR41694:SF3">
    <property type="entry name" value="RNA-DIRECTED DNA POLYMERASE-RELATED"/>
    <property type="match status" value="1"/>
</dbReference>
<dbReference type="GO" id="GO:0035613">
    <property type="term" value="F:RNA stem-loop binding"/>
    <property type="evidence" value="ECO:0007669"/>
    <property type="project" value="TreeGrafter"/>
</dbReference>
<protein>
    <recommendedName>
        <fullName evidence="2">ribonuclease H</fullName>
        <ecNumber evidence="2">3.1.26.4</ecNumber>
    </recommendedName>
</protein>
<proteinExistence type="inferred from homology"/>
<gene>
    <name evidence="11" type="ORF">HGM15179_009705</name>
</gene>
<dbReference type="InterPro" id="IPR043502">
    <property type="entry name" value="DNA/RNA_pol_sf"/>
</dbReference>
<keyword evidence="3" id="KW-0808">Transferase</keyword>
<feature type="compositionally biased region" description="Low complexity" evidence="9">
    <location>
        <begin position="59"/>
        <end position="71"/>
    </location>
</feature>
<evidence type="ECO:0000256" key="2">
    <source>
        <dbReference type="ARBA" id="ARBA00012180"/>
    </source>
</evidence>
<accession>A0A8K1LKQ9</accession>
<dbReference type="InterPro" id="IPR000477">
    <property type="entry name" value="RT_dom"/>
</dbReference>
<organism evidence="11 12">
    <name type="scientific">Zosterops borbonicus</name>
    <dbReference type="NCBI Taxonomy" id="364589"/>
    <lineage>
        <taxon>Eukaryota</taxon>
        <taxon>Metazoa</taxon>
        <taxon>Chordata</taxon>
        <taxon>Craniata</taxon>
        <taxon>Vertebrata</taxon>
        <taxon>Euteleostomi</taxon>
        <taxon>Archelosauria</taxon>
        <taxon>Archosauria</taxon>
        <taxon>Dinosauria</taxon>
        <taxon>Saurischia</taxon>
        <taxon>Theropoda</taxon>
        <taxon>Coelurosauria</taxon>
        <taxon>Aves</taxon>
        <taxon>Neognathae</taxon>
        <taxon>Neoaves</taxon>
        <taxon>Telluraves</taxon>
        <taxon>Australaves</taxon>
        <taxon>Passeriformes</taxon>
        <taxon>Sylvioidea</taxon>
        <taxon>Zosteropidae</taxon>
        <taxon>Zosterops</taxon>
    </lineage>
</organism>
<feature type="domain" description="Reverse transcriptase" evidence="10">
    <location>
        <begin position="294"/>
        <end position="483"/>
    </location>
</feature>
<dbReference type="OrthoDB" id="6773263at2759"/>
<evidence type="ECO:0000313" key="11">
    <source>
        <dbReference type="EMBL" id="TRZ17402.1"/>
    </source>
</evidence>
<feature type="region of interest" description="Disordered" evidence="9">
    <location>
        <begin position="59"/>
        <end position="106"/>
    </location>
</feature>
<comment type="caution">
    <text evidence="11">The sequence shown here is derived from an EMBL/GenBank/DDBJ whole genome shotgun (WGS) entry which is preliminary data.</text>
</comment>
<dbReference type="SUPFAM" id="SSF56672">
    <property type="entry name" value="DNA/RNA polymerases"/>
    <property type="match status" value="1"/>
</dbReference>
<dbReference type="PANTHER" id="PTHR41694">
    <property type="entry name" value="ENDOGENOUS RETROVIRUS GROUP K MEMBER POL PROTEIN"/>
    <property type="match status" value="1"/>
</dbReference>
<dbReference type="GO" id="GO:0004523">
    <property type="term" value="F:RNA-DNA hybrid ribonuclease activity"/>
    <property type="evidence" value="ECO:0007669"/>
    <property type="project" value="UniProtKB-EC"/>
</dbReference>
<dbReference type="EC" id="3.1.26.4" evidence="2"/>
<evidence type="ECO:0000256" key="1">
    <source>
        <dbReference type="ARBA" id="ARBA00010879"/>
    </source>
</evidence>
<dbReference type="Gene3D" id="3.10.10.10">
    <property type="entry name" value="HIV Type 1 Reverse Transcriptase, subunit A, domain 1"/>
    <property type="match status" value="1"/>
</dbReference>
<evidence type="ECO:0000256" key="8">
    <source>
        <dbReference type="ARBA" id="ARBA00022918"/>
    </source>
</evidence>
<reference evidence="11" key="1">
    <citation type="submission" date="2019-04" db="EMBL/GenBank/DDBJ databases">
        <title>Genome assembly of Zosterops borbonicus 15179.</title>
        <authorList>
            <person name="Leroy T."/>
            <person name="Anselmetti Y."/>
            <person name="Tilak M.-K."/>
            <person name="Nabholz B."/>
        </authorList>
    </citation>
    <scope>NUCLEOTIDE SEQUENCE</scope>
    <source>
        <strain evidence="11">HGM_15179</strain>
        <tissue evidence="11">Muscle</tissue>
    </source>
</reference>
<evidence type="ECO:0000313" key="12">
    <source>
        <dbReference type="Proteomes" id="UP000796761"/>
    </source>
</evidence>